<feature type="compositionally biased region" description="Basic and acidic residues" evidence="2">
    <location>
        <begin position="486"/>
        <end position="527"/>
    </location>
</feature>
<comment type="similarity">
    <text evidence="1">Belongs to the KNR4/SMI1 family.</text>
</comment>
<sequence>MGVLKEIQSFFHNLTTEDHYASYDDFIGESKAAEAPNGPNQFSQSRISMINNRSSASLQSQPRQSTGSAPGTSSSNGPVQYNPGMRSQQTMNKDGIQMQEYVDGHSALPPIQEIWEKIDKWLDREFPELGDDMENGATVSDLNAFEKDLGVSLPLDFRESYKIHDGQVSLGKTRGLIFSYPLMDLESIAGETAVWRKVYDRIQGKSFSDDVDKKGQLKQQKGFYSKFVSNQRSLPEGAIQPLYCHPNWIPFVKDNAGNNIALDLAAGPKGHWGQVILFGRDYDTKVVVASSFSEFLFNLSEDLEDGKFEIDEDENLLYYDHNTEFEFFNVLKLRAFSKYNVNPARKQRPRKKQLPMRTGFSKQAASRNASTNSQNPISLPQETLISPKVEVSKAEEEKQKKSKVTNDSFVIDDEEGESKKEMVSAEPETAVPKETESKDEEVVDNTAKKVSEMKLEDSKEKDDDNKPASKVVADNAVDSVVAETGDGEKEAEDKKNVAETNTEKKDVNEADTEKKEVDEAKTEKKEEEEIPSEN</sequence>
<evidence type="ECO:0000256" key="1">
    <source>
        <dbReference type="ARBA" id="ARBA00005303"/>
    </source>
</evidence>
<dbReference type="EMBL" id="CP063133">
    <property type="protein sequence ID" value="QOU18963.1"/>
    <property type="molecule type" value="Genomic_DNA"/>
</dbReference>
<dbReference type="KEGG" id="bbrx:BRETT_004184"/>
<feature type="compositionally biased region" description="Basic and acidic residues" evidence="2">
    <location>
        <begin position="390"/>
        <end position="399"/>
    </location>
</feature>
<feature type="region of interest" description="Disordered" evidence="2">
    <location>
        <begin position="342"/>
        <end position="534"/>
    </location>
</feature>
<reference evidence="4" key="2">
    <citation type="journal article" name="BMC Genomics">
        <title>New genome assemblies reveal patterns of domestication and adaptation across Brettanomyces (Dekkera) species.</title>
        <authorList>
            <person name="Roach M.J."/>
            <person name="Borneman A.R."/>
        </authorList>
    </citation>
    <scope>NUCLEOTIDE SEQUENCE</scope>
    <source>
        <strain evidence="4">UCD 2041</strain>
    </source>
</reference>
<dbReference type="Gene3D" id="3.40.1580.10">
    <property type="entry name" value="SMI1/KNR4-like"/>
    <property type="match status" value="1"/>
</dbReference>
<dbReference type="AlphaFoldDB" id="A0A871QZG5"/>
<dbReference type="RefSeq" id="XP_041135456.1">
    <property type="nucleotide sequence ID" value="XM_041282680.1"/>
</dbReference>
<dbReference type="Pfam" id="PF09346">
    <property type="entry name" value="SMI1_KNR4"/>
    <property type="match status" value="1"/>
</dbReference>
<feature type="domain" description="Knr4/Smi1-like" evidence="3">
    <location>
        <begin position="136"/>
        <end position="298"/>
    </location>
</feature>
<gene>
    <name evidence="4" type="ORF">BRETT_004184</name>
</gene>
<dbReference type="GO" id="GO:0043332">
    <property type="term" value="C:mating projection tip"/>
    <property type="evidence" value="ECO:0007669"/>
    <property type="project" value="TreeGrafter"/>
</dbReference>
<dbReference type="SMART" id="SM00860">
    <property type="entry name" value="SMI1_KNR4"/>
    <property type="match status" value="1"/>
</dbReference>
<evidence type="ECO:0000256" key="2">
    <source>
        <dbReference type="SAM" id="MobiDB-lite"/>
    </source>
</evidence>
<feature type="compositionally biased region" description="Basic residues" evidence="2">
    <location>
        <begin position="345"/>
        <end position="354"/>
    </location>
</feature>
<dbReference type="PIRSF" id="PIRSF017023">
    <property type="entry name" value="KNR4"/>
    <property type="match status" value="1"/>
</dbReference>
<feature type="compositionally biased region" description="Polar residues" evidence="2">
    <location>
        <begin position="360"/>
        <end position="384"/>
    </location>
</feature>
<evidence type="ECO:0000313" key="4">
    <source>
        <dbReference type="EMBL" id="QOU18963.1"/>
    </source>
</evidence>
<reference evidence="4" key="1">
    <citation type="submission" date="2020-10" db="EMBL/GenBank/DDBJ databases">
        <authorList>
            <person name="Palmer J.M."/>
        </authorList>
    </citation>
    <scope>NUCLEOTIDE SEQUENCE</scope>
    <source>
        <strain evidence="4">UCD 2041</strain>
    </source>
</reference>
<dbReference type="PANTHER" id="PTHR47432">
    <property type="entry name" value="CELL WALL ASSEMBLY REGULATOR SMI1"/>
    <property type="match status" value="1"/>
</dbReference>
<protein>
    <recommendedName>
        <fullName evidence="3">Knr4/Smi1-like domain-containing protein</fullName>
    </recommendedName>
</protein>
<dbReference type="OrthoDB" id="2305498at2759"/>
<dbReference type="PANTHER" id="PTHR47432:SF1">
    <property type="entry name" value="CELL WALL ASSEMBLY REGULATOR SMI1"/>
    <property type="match status" value="1"/>
</dbReference>
<evidence type="ECO:0000313" key="5">
    <source>
        <dbReference type="Proteomes" id="UP000663131"/>
    </source>
</evidence>
<evidence type="ECO:0000259" key="3">
    <source>
        <dbReference type="SMART" id="SM00860"/>
    </source>
</evidence>
<dbReference type="GeneID" id="64576107"/>
<feature type="compositionally biased region" description="Basic and acidic residues" evidence="2">
    <location>
        <begin position="446"/>
        <end position="467"/>
    </location>
</feature>
<feature type="region of interest" description="Disordered" evidence="2">
    <location>
        <begin position="53"/>
        <end position="89"/>
    </location>
</feature>
<dbReference type="InterPro" id="IPR051873">
    <property type="entry name" value="KNR4/SMI1_regulator"/>
</dbReference>
<proteinExistence type="inferred from homology"/>
<dbReference type="Proteomes" id="UP000663131">
    <property type="component" value="Chromosome 5"/>
</dbReference>
<dbReference type="InterPro" id="IPR018958">
    <property type="entry name" value="Knr4/Smi1-like_dom"/>
</dbReference>
<accession>A0A871QZG5</accession>
<dbReference type="InterPro" id="IPR009203">
    <property type="entry name" value="Knr4/Smi1"/>
</dbReference>
<dbReference type="SUPFAM" id="SSF160631">
    <property type="entry name" value="SMI1/KNR4-like"/>
    <property type="match status" value="1"/>
</dbReference>
<dbReference type="InterPro" id="IPR037883">
    <property type="entry name" value="Knr4/Smi1-like_sf"/>
</dbReference>
<organism evidence="4 5">
    <name type="scientific">Dekkera bruxellensis</name>
    <name type="common">Brettanomyces custersii</name>
    <dbReference type="NCBI Taxonomy" id="5007"/>
    <lineage>
        <taxon>Eukaryota</taxon>
        <taxon>Fungi</taxon>
        <taxon>Dikarya</taxon>
        <taxon>Ascomycota</taxon>
        <taxon>Saccharomycotina</taxon>
        <taxon>Pichiomycetes</taxon>
        <taxon>Pichiales</taxon>
        <taxon>Pichiaceae</taxon>
        <taxon>Brettanomyces</taxon>
    </lineage>
</organism>
<name>A0A871QZG5_DEKBR</name>
<feature type="compositionally biased region" description="Low complexity" evidence="2">
    <location>
        <begin position="468"/>
        <end position="482"/>
    </location>
</feature>
<dbReference type="GO" id="GO:0070880">
    <property type="term" value="P:fungal-type cell wall beta-glucan biosynthetic process"/>
    <property type="evidence" value="ECO:0007669"/>
    <property type="project" value="TreeGrafter"/>
</dbReference>